<dbReference type="EMBL" id="PFCN01000014">
    <property type="protein sequence ID" value="PIR70522.1"/>
    <property type="molecule type" value="Genomic_DNA"/>
</dbReference>
<organism evidence="13 14">
    <name type="scientific">Candidatus Niyogibacteria bacterium CG10_big_fil_rev_8_21_14_0_10_42_19</name>
    <dbReference type="NCBI Taxonomy" id="1974725"/>
    <lineage>
        <taxon>Bacteria</taxon>
        <taxon>Candidatus Niyogiibacteriota</taxon>
    </lineage>
</organism>
<dbReference type="PANTHER" id="PTHR21237">
    <property type="entry name" value="GRPE PROTEIN"/>
    <property type="match status" value="1"/>
</dbReference>
<evidence type="ECO:0000256" key="5">
    <source>
        <dbReference type="ARBA" id="ARBA00023016"/>
    </source>
</evidence>
<keyword evidence="4 10" id="KW-0963">Cytoplasm</keyword>
<evidence type="ECO:0000256" key="11">
    <source>
        <dbReference type="RuleBase" id="RU000639"/>
    </source>
</evidence>
<dbReference type="GO" id="GO:0051082">
    <property type="term" value="F:unfolded protein binding"/>
    <property type="evidence" value="ECO:0007669"/>
    <property type="project" value="TreeGrafter"/>
</dbReference>
<dbReference type="PANTHER" id="PTHR21237:SF23">
    <property type="entry name" value="GRPE PROTEIN HOMOLOG, MITOCHONDRIAL"/>
    <property type="match status" value="1"/>
</dbReference>
<evidence type="ECO:0000256" key="1">
    <source>
        <dbReference type="ARBA" id="ARBA00004496"/>
    </source>
</evidence>
<dbReference type="Proteomes" id="UP000229383">
    <property type="component" value="Unassembled WGS sequence"/>
</dbReference>
<dbReference type="PROSITE" id="PS01071">
    <property type="entry name" value="GRPE"/>
    <property type="match status" value="1"/>
</dbReference>
<evidence type="ECO:0000256" key="8">
    <source>
        <dbReference type="ARBA" id="ARBA00072274"/>
    </source>
</evidence>
<comment type="subunit">
    <text evidence="3 10">Homodimer.</text>
</comment>
<dbReference type="SUPFAM" id="SSF51064">
    <property type="entry name" value="Head domain of nucleotide exchange factor GrpE"/>
    <property type="match status" value="1"/>
</dbReference>
<evidence type="ECO:0000256" key="10">
    <source>
        <dbReference type="HAMAP-Rule" id="MF_01151"/>
    </source>
</evidence>
<dbReference type="GO" id="GO:0000774">
    <property type="term" value="F:adenyl-nucleotide exchange factor activity"/>
    <property type="evidence" value="ECO:0007669"/>
    <property type="project" value="InterPro"/>
</dbReference>
<evidence type="ECO:0000256" key="9">
    <source>
        <dbReference type="ARBA" id="ARBA00076414"/>
    </source>
</evidence>
<evidence type="ECO:0000256" key="6">
    <source>
        <dbReference type="ARBA" id="ARBA00023186"/>
    </source>
</evidence>
<dbReference type="InterPro" id="IPR009012">
    <property type="entry name" value="GrpE_head"/>
</dbReference>
<gene>
    <name evidence="10 13" type="primary">grpE</name>
    <name evidence="13" type="ORF">COU46_01130</name>
</gene>
<dbReference type="GO" id="GO:0005737">
    <property type="term" value="C:cytoplasm"/>
    <property type="evidence" value="ECO:0007669"/>
    <property type="project" value="UniProtKB-SubCell"/>
</dbReference>
<evidence type="ECO:0000256" key="2">
    <source>
        <dbReference type="ARBA" id="ARBA00009054"/>
    </source>
</evidence>
<dbReference type="SUPFAM" id="SSF58014">
    <property type="entry name" value="Coiled-coil domain of nucleotide exchange factor GrpE"/>
    <property type="match status" value="1"/>
</dbReference>
<evidence type="ECO:0000313" key="13">
    <source>
        <dbReference type="EMBL" id="PIR70522.1"/>
    </source>
</evidence>
<dbReference type="Gene3D" id="2.30.22.10">
    <property type="entry name" value="Head domain of nucleotide exchange factor GrpE"/>
    <property type="match status" value="1"/>
</dbReference>
<keyword evidence="6 10" id="KW-0143">Chaperone</keyword>
<accession>A0A2H0TG59</accession>
<dbReference type="CDD" id="cd00446">
    <property type="entry name" value="GrpE"/>
    <property type="match status" value="1"/>
</dbReference>
<dbReference type="FunFam" id="2.30.22.10:FF:000001">
    <property type="entry name" value="Protein GrpE"/>
    <property type="match status" value="1"/>
</dbReference>
<evidence type="ECO:0000256" key="4">
    <source>
        <dbReference type="ARBA" id="ARBA00022490"/>
    </source>
</evidence>
<evidence type="ECO:0000256" key="12">
    <source>
        <dbReference type="RuleBase" id="RU004478"/>
    </source>
</evidence>
<sequence>MDTNNNEEIEFVEEEGISDAEKKIKKIKKELEVCRKEKDEYLSGWQRAKADYINSKKDEDRLKEHLVKFAEENIIKDILGVVDGFEMARSSDKAGEWTEGINNIYKEFIKVLSSYGVEEINDTPKEFDPAVHEAIEQIEANKEDDNRVIQVLQKGYKMRGKILRPAKVRVGIYNNKVENN</sequence>
<keyword evidence="5 10" id="KW-0346">Stress response</keyword>
<evidence type="ECO:0000313" key="14">
    <source>
        <dbReference type="Proteomes" id="UP000229383"/>
    </source>
</evidence>
<proteinExistence type="inferred from homology"/>
<comment type="function">
    <text evidence="7 10 11">Participates actively in the response to hyperosmotic and heat shock by preventing the aggregation of stress-denatured proteins, in association with DnaK and GrpE. It is the nucleotide exchange factor for DnaK and may function as a thermosensor. Unfolded proteins bind initially to DnaJ; upon interaction with the DnaJ-bound protein, DnaK hydrolyzes its bound ATP, resulting in the formation of a stable complex. GrpE releases ADP from DnaK; ATP binding to DnaK triggers the release of the substrate protein, thus completing the reaction cycle. Several rounds of ATP-dependent interactions between DnaJ, DnaK and GrpE are required for fully efficient folding.</text>
</comment>
<dbReference type="GO" id="GO:0006457">
    <property type="term" value="P:protein folding"/>
    <property type="evidence" value="ECO:0007669"/>
    <property type="project" value="InterPro"/>
</dbReference>
<dbReference type="AlphaFoldDB" id="A0A2H0TG59"/>
<comment type="similarity">
    <text evidence="2 10 12">Belongs to the GrpE family.</text>
</comment>
<reference evidence="14" key="1">
    <citation type="submission" date="2017-09" db="EMBL/GenBank/DDBJ databases">
        <title>Depth-based differentiation of microbial function through sediment-hosted aquifers and enrichment of novel symbionts in the deep terrestrial subsurface.</title>
        <authorList>
            <person name="Probst A.J."/>
            <person name="Ladd B."/>
            <person name="Jarett J.K."/>
            <person name="Geller-Mcgrath D.E."/>
            <person name="Sieber C.M.K."/>
            <person name="Emerson J.B."/>
            <person name="Anantharaman K."/>
            <person name="Thomas B.C."/>
            <person name="Malmstrom R."/>
            <person name="Stieglmeier M."/>
            <person name="Klingl A."/>
            <person name="Woyke T."/>
            <person name="Ryan C.M."/>
            <person name="Banfield J.F."/>
        </authorList>
    </citation>
    <scope>NUCLEOTIDE SEQUENCE [LARGE SCALE GENOMIC DNA]</scope>
</reference>
<dbReference type="Pfam" id="PF01025">
    <property type="entry name" value="GrpE"/>
    <property type="match status" value="1"/>
</dbReference>
<evidence type="ECO:0000256" key="3">
    <source>
        <dbReference type="ARBA" id="ARBA00011738"/>
    </source>
</evidence>
<dbReference type="PRINTS" id="PR00773">
    <property type="entry name" value="GRPEPROTEIN"/>
</dbReference>
<comment type="caution">
    <text evidence="13">The sequence shown here is derived from an EMBL/GenBank/DDBJ whole genome shotgun (WGS) entry which is preliminary data.</text>
</comment>
<dbReference type="HAMAP" id="MF_01151">
    <property type="entry name" value="GrpE"/>
    <property type="match status" value="1"/>
</dbReference>
<dbReference type="GO" id="GO:0051087">
    <property type="term" value="F:protein-folding chaperone binding"/>
    <property type="evidence" value="ECO:0007669"/>
    <property type="project" value="InterPro"/>
</dbReference>
<dbReference type="GO" id="GO:0042803">
    <property type="term" value="F:protein homodimerization activity"/>
    <property type="evidence" value="ECO:0007669"/>
    <property type="project" value="InterPro"/>
</dbReference>
<protein>
    <recommendedName>
        <fullName evidence="8 10">Protein GrpE</fullName>
    </recommendedName>
    <alternativeName>
        <fullName evidence="9 10">HSP-70 cofactor</fullName>
    </alternativeName>
</protein>
<name>A0A2H0TG59_9BACT</name>
<dbReference type="InterPro" id="IPR000740">
    <property type="entry name" value="GrpE"/>
</dbReference>
<dbReference type="InterPro" id="IPR013805">
    <property type="entry name" value="GrpE_CC"/>
</dbReference>
<dbReference type="Gene3D" id="3.90.20.20">
    <property type="match status" value="1"/>
</dbReference>
<evidence type="ECO:0000256" key="7">
    <source>
        <dbReference type="ARBA" id="ARBA00053401"/>
    </source>
</evidence>
<comment type="subcellular location">
    <subcellularLocation>
        <location evidence="1 10">Cytoplasm</location>
    </subcellularLocation>
</comment>